<dbReference type="HOGENOM" id="CLU_2208884_0_0_12"/>
<dbReference type="Proteomes" id="UP000014541">
    <property type="component" value="Unassembled WGS sequence"/>
</dbReference>
<accession>S3JX30</accession>
<keyword evidence="1" id="KW-0812">Transmembrane</keyword>
<evidence type="ECO:0000313" key="3">
    <source>
        <dbReference type="Proteomes" id="UP000014541"/>
    </source>
</evidence>
<dbReference type="PATRIC" id="fig|1125699.3.peg.872"/>
<feature type="transmembrane region" description="Helical" evidence="1">
    <location>
        <begin position="12"/>
        <end position="32"/>
    </location>
</feature>
<dbReference type="RefSeq" id="WP_016525149.1">
    <property type="nucleotide sequence ID" value="NZ_KE332518.1"/>
</dbReference>
<gene>
    <name evidence="2" type="ORF">HMPREF9194_00855</name>
</gene>
<keyword evidence="1" id="KW-0472">Membrane</keyword>
<keyword evidence="1" id="KW-1133">Transmembrane helix</keyword>
<evidence type="ECO:0000256" key="1">
    <source>
        <dbReference type="SAM" id="Phobius"/>
    </source>
</evidence>
<organism evidence="2 3">
    <name type="scientific">Treponema maltophilum ATCC 51939</name>
    <dbReference type="NCBI Taxonomy" id="1125699"/>
    <lineage>
        <taxon>Bacteria</taxon>
        <taxon>Pseudomonadati</taxon>
        <taxon>Spirochaetota</taxon>
        <taxon>Spirochaetia</taxon>
        <taxon>Spirochaetales</taxon>
        <taxon>Treponemataceae</taxon>
        <taxon>Treponema</taxon>
    </lineage>
</organism>
<dbReference type="OrthoDB" id="360754at2"/>
<dbReference type="PROSITE" id="PS51257">
    <property type="entry name" value="PROKAR_LIPOPROTEIN"/>
    <property type="match status" value="1"/>
</dbReference>
<protein>
    <submittedName>
        <fullName evidence="2">Uncharacterized protein</fullName>
    </submittedName>
</protein>
<sequence length="107" mass="11964">MESIKNAKTLYLIGLSVFILGCTIVLLSRFTAKKPFSAPPVQYSIDEEPFLPSEPGTIDSYVYTNEVAPSWTKEQGEAWFTPPEGKQLEQLENSNDILVKRILESAP</sequence>
<comment type="caution">
    <text evidence="2">The sequence shown here is derived from an EMBL/GenBank/DDBJ whole genome shotgun (WGS) entry which is preliminary data.</text>
</comment>
<proteinExistence type="predicted"/>
<reference evidence="2 3" key="1">
    <citation type="submission" date="2013-04" db="EMBL/GenBank/DDBJ databases">
        <title>The Genome Sequence of Treponema maltophilum ATCC 51939.</title>
        <authorList>
            <consortium name="The Broad Institute Genomics Platform"/>
            <person name="Earl A."/>
            <person name="Ward D."/>
            <person name="Feldgarden M."/>
            <person name="Gevers D."/>
            <person name="Leonetti C."/>
            <person name="Blanton J.M."/>
            <person name="Dewhirst F.E."/>
            <person name="Izard J."/>
            <person name="Walker B."/>
            <person name="Young S."/>
            <person name="Zeng Q."/>
            <person name="Gargeya S."/>
            <person name="Fitzgerald M."/>
            <person name="Haas B."/>
            <person name="Abouelleil A."/>
            <person name="Allen A.W."/>
            <person name="Alvarado L."/>
            <person name="Arachchi H.M."/>
            <person name="Berlin A.M."/>
            <person name="Chapman S.B."/>
            <person name="Gainer-Dewar J."/>
            <person name="Goldberg J."/>
            <person name="Griggs A."/>
            <person name="Gujja S."/>
            <person name="Hansen M."/>
            <person name="Howarth C."/>
            <person name="Imamovic A."/>
            <person name="Ireland A."/>
            <person name="Larimer J."/>
            <person name="McCowan C."/>
            <person name="Murphy C."/>
            <person name="Pearson M."/>
            <person name="Poon T.W."/>
            <person name="Priest M."/>
            <person name="Roberts A."/>
            <person name="Saif S."/>
            <person name="Shea T."/>
            <person name="Sisk P."/>
            <person name="Sykes S."/>
            <person name="Wortman J."/>
            <person name="Nusbaum C."/>
            <person name="Birren B."/>
        </authorList>
    </citation>
    <scope>NUCLEOTIDE SEQUENCE [LARGE SCALE GENOMIC DNA]</scope>
    <source>
        <strain evidence="2 3">ATCC 51939</strain>
    </source>
</reference>
<name>S3JX30_TREMA</name>
<dbReference type="EMBL" id="ATFF01000006">
    <property type="protein sequence ID" value="EPF30538.1"/>
    <property type="molecule type" value="Genomic_DNA"/>
</dbReference>
<dbReference type="AlphaFoldDB" id="S3JX30"/>
<evidence type="ECO:0000313" key="2">
    <source>
        <dbReference type="EMBL" id="EPF30538.1"/>
    </source>
</evidence>
<dbReference type="eggNOG" id="ENOG5030UMI">
    <property type="taxonomic scope" value="Bacteria"/>
</dbReference>
<keyword evidence="3" id="KW-1185">Reference proteome</keyword>
<dbReference type="STRING" id="1125699.HMPREF9194_00855"/>